<name>A0A2P4PPJ1_RHIID</name>
<dbReference type="EMBL" id="AUPC02000174">
    <property type="protein sequence ID" value="POG67292.1"/>
    <property type="molecule type" value="Genomic_DNA"/>
</dbReference>
<dbReference type="AlphaFoldDB" id="A0A2P4PPJ1"/>
<accession>A0A2P4PPJ1</accession>
<reference evidence="1 2" key="1">
    <citation type="journal article" date="2013" name="Proc. Natl. Acad. Sci. U.S.A.">
        <title>Genome of an arbuscular mycorrhizal fungus provides insight into the oldest plant symbiosis.</title>
        <authorList>
            <person name="Tisserant E."/>
            <person name="Malbreil M."/>
            <person name="Kuo A."/>
            <person name="Kohler A."/>
            <person name="Symeonidi A."/>
            <person name="Balestrini R."/>
            <person name="Charron P."/>
            <person name="Duensing N."/>
            <person name="Frei Dit Frey N."/>
            <person name="Gianinazzi-Pearson V."/>
            <person name="Gilbert L.B."/>
            <person name="Handa Y."/>
            <person name="Herr J.R."/>
            <person name="Hijri M."/>
            <person name="Koul R."/>
            <person name="Kawaguchi M."/>
            <person name="Krajinski F."/>
            <person name="Lammers P.J."/>
            <person name="Masclaux F.G."/>
            <person name="Murat C."/>
            <person name="Morin E."/>
            <person name="Ndikumana S."/>
            <person name="Pagni M."/>
            <person name="Petitpierre D."/>
            <person name="Requena N."/>
            <person name="Rosikiewicz P."/>
            <person name="Riley R."/>
            <person name="Saito K."/>
            <person name="San Clemente H."/>
            <person name="Shapiro H."/>
            <person name="van Tuinen D."/>
            <person name="Becard G."/>
            <person name="Bonfante P."/>
            <person name="Paszkowski U."/>
            <person name="Shachar-Hill Y.Y."/>
            <person name="Tuskan G.A."/>
            <person name="Young P.W."/>
            <person name="Sanders I.R."/>
            <person name="Henrissat B."/>
            <person name="Rensing S.A."/>
            <person name="Grigoriev I.V."/>
            <person name="Corradi N."/>
            <person name="Roux C."/>
            <person name="Martin F."/>
        </authorList>
    </citation>
    <scope>NUCLEOTIDE SEQUENCE [LARGE SCALE GENOMIC DNA]</scope>
    <source>
        <strain evidence="1 2">DAOM 197198</strain>
    </source>
</reference>
<evidence type="ECO:0000313" key="1">
    <source>
        <dbReference type="EMBL" id="POG67292.1"/>
    </source>
</evidence>
<reference evidence="1 2" key="2">
    <citation type="journal article" date="2018" name="New Phytol.">
        <title>High intraspecific genome diversity in the model arbuscular mycorrhizal symbiont Rhizophagus irregularis.</title>
        <authorList>
            <person name="Chen E.C.H."/>
            <person name="Morin E."/>
            <person name="Beaudet D."/>
            <person name="Noel J."/>
            <person name="Yildirir G."/>
            <person name="Ndikumana S."/>
            <person name="Charron P."/>
            <person name="St-Onge C."/>
            <person name="Giorgi J."/>
            <person name="Kruger M."/>
            <person name="Marton T."/>
            <person name="Ropars J."/>
            <person name="Grigoriev I.V."/>
            <person name="Hainaut M."/>
            <person name="Henrissat B."/>
            <person name="Roux C."/>
            <person name="Martin F."/>
            <person name="Corradi N."/>
        </authorList>
    </citation>
    <scope>NUCLEOTIDE SEQUENCE [LARGE SCALE GENOMIC DNA]</scope>
    <source>
        <strain evidence="1 2">DAOM 197198</strain>
    </source>
</reference>
<keyword evidence="2" id="KW-1185">Reference proteome</keyword>
<comment type="caution">
    <text evidence="1">The sequence shown here is derived from an EMBL/GenBank/DDBJ whole genome shotgun (WGS) entry which is preliminary data.</text>
</comment>
<evidence type="ECO:0000313" key="2">
    <source>
        <dbReference type="Proteomes" id="UP000018888"/>
    </source>
</evidence>
<sequence>MDDDDIITVDENEVEINGEGNANIEIISLAITNKTGRKRKPCLGLCSDLIAKYVDRIPACYGRARRVEVIAKEMYPEKFPNKFTRKKLKLSQKHALNQKIYTES</sequence>
<organism evidence="1 2">
    <name type="scientific">Rhizophagus irregularis (strain DAOM 181602 / DAOM 197198 / MUCL 43194)</name>
    <name type="common">Arbuscular mycorrhizal fungus</name>
    <name type="synonym">Glomus intraradices</name>
    <dbReference type="NCBI Taxonomy" id="747089"/>
    <lineage>
        <taxon>Eukaryota</taxon>
        <taxon>Fungi</taxon>
        <taxon>Fungi incertae sedis</taxon>
        <taxon>Mucoromycota</taxon>
        <taxon>Glomeromycotina</taxon>
        <taxon>Glomeromycetes</taxon>
        <taxon>Glomerales</taxon>
        <taxon>Glomeraceae</taxon>
        <taxon>Rhizophagus</taxon>
    </lineage>
</organism>
<protein>
    <submittedName>
        <fullName evidence="1">Uncharacterized protein</fullName>
    </submittedName>
</protein>
<dbReference type="VEuPathDB" id="FungiDB:RhiirFUN_015979"/>
<dbReference type="Proteomes" id="UP000018888">
    <property type="component" value="Unassembled WGS sequence"/>
</dbReference>
<proteinExistence type="predicted"/>
<gene>
    <name evidence="1" type="ORF">GLOIN_2v1481718</name>
</gene>